<dbReference type="EMBL" id="CP077715">
    <property type="protein sequence ID" value="QXJ31157.1"/>
    <property type="molecule type" value="Genomic_DNA"/>
</dbReference>
<name>A0A8F5GW83_9CREN</name>
<gene>
    <name evidence="2" type="ORF">J5U21_00806</name>
</gene>
<dbReference type="InterPro" id="IPR029479">
    <property type="entry name" value="Nitroreductase"/>
</dbReference>
<proteinExistence type="predicted"/>
<feature type="domain" description="Nitroreductase" evidence="1">
    <location>
        <begin position="12"/>
        <end position="57"/>
    </location>
</feature>
<dbReference type="Proteomes" id="UP000693941">
    <property type="component" value="Chromosome"/>
</dbReference>
<dbReference type="Pfam" id="PF00881">
    <property type="entry name" value="Nitroreductase"/>
    <property type="match status" value="1"/>
</dbReference>
<dbReference type="AlphaFoldDB" id="A0A8F5GW83"/>
<organism evidence="2 3">
    <name type="scientific">Saccharolobus shibatae</name>
    <dbReference type="NCBI Taxonomy" id="2286"/>
    <lineage>
        <taxon>Archaea</taxon>
        <taxon>Thermoproteota</taxon>
        <taxon>Thermoprotei</taxon>
        <taxon>Sulfolobales</taxon>
        <taxon>Sulfolobaceae</taxon>
        <taxon>Saccharolobus</taxon>
    </lineage>
</organism>
<evidence type="ECO:0000313" key="2">
    <source>
        <dbReference type="EMBL" id="QXJ31157.1"/>
    </source>
</evidence>
<dbReference type="GeneID" id="65559329"/>
<evidence type="ECO:0000313" key="3">
    <source>
        <dbReference type="Proteomes" id="UP000693941"/>
    </source>
</evidence>
<evidence type="ECO:0000259" key="1">
    <source>
        <dbReference type="Pfam" id="PF00881"/>
    </source>
</evidence>
<sequence>MPPVFTNEYPALTIFLTSNFGKIIQKYGSRGARFAIIDIGIIVENFYLVSTALDLGM</sequence>
<reference evidence="2" key="1">
    <citation type="journal article" date="2021" name="Environ. Microbiol.">
        <title>New insights into the diversity and evolution of the archaeal mobilome from three complete genomes of Saccharolobus shibatae.</title>
        <authorList>
            <person name="Medvedeva S."/>
            <person name="Brandt D."/>
            <person name="Cvirkaite-Krupovic V."/>
            <person name="Liu Y."/>
            <person name="Severinov K."/>
            <person name="Ishino S."/>
            <person name="Ishino Y."/>
            <person name="Prangishvili D."/>
            <person name="Kalinowski J."/>
            <person name="Krupovic M."/>
        </authorList>
    </citation>
    <scope>NUCLEOTIDE SEQUENCE</scope>
    <source>
        <strain evidence="2">BEU9</strain>
    </source>
</reference>
<dbReference type="RefSeq" id="WP_218261215.1">
    <property type="nucleotide sequence ID" value="NZ_CP077715.1"/>
</dbReference>
<accession>A0A8F5GW83</accession>
<protein>
    <recommendedName>
        <fullName evidence="1">Nitroreductase domain-containing protein</fullName>
    </recommendedName>
</protein>